<keyword evidence="6" id="KW-0479">Metal-binding</keyword>
<feature type="transmembrane region" description="Helical" evidence="12">
    <location>
        <begin position="426"/>
        <end position="451"/>
    </location>
</feature>
<feature type="transmembrane region" description="Helical" evidence="12">
    <location>
        <begin position="46"/>
        <end position="64"/>
    </location>
</feature>
<organism evidence="14 15">
    <name type="scientific">Spodoptera litura</name>
    <name type="common">Asian cotton leafworm</name>
    <dbReference type="NCBI Taxonomy" id="69820"/>
    <lineage>
        <taxon>Eukaryota</taxon>
        <taxon>Metazoa</taxon>
        <taxon>Ecdysozoa</taxon>
        <taxon>Arthropoda</taxon>
        <taxon>Hexapoda</taxon>
        <taxon>Insecta</taxon>
        <taxon>Pterygota</taxon>
        <taxon>Neoptera</taxon>
        <taxon>Endopterygota</taxon>
        <taxon>Lepidoptera</taxon>
        <taxon>Glossata</taxon>
        <taxon>Ditrysia</taxon>
        <taxon>Noctuoidea</taxon>
        <taxon>Noctuidae</taxon>
        <taxon>Amphipyrinae</taxon>
        <taxon>Spodoptera</taxon>
    </lineage>
</organism>
<feature type="transmembrane region" description="Helical" evidence="12">
    <location>
        <begin position="255"/>
        <end position="275"/>
    </location>
</feature>
<evidence type="ECO:0000256" key="1">
    <source>
        <dbReference type="ARBA" id="ARBA00001970"/>
    </source>
</evidence>
<dbReference type="Pfam" id="PF03188">
    <property type="entry name" value="Cytochrom_B561"/>
    <property type="match status" value="2"/>
</dbReference>
<evidence type="ECO:0000256" key="3">
    <source>
        <dbReference type="ARBA" id="ARBA00022448"/>
    </source>
</evidence>
<evidence type="ECO:0000256" key="11">
    <source>
        <dbReference type="ARBA" id="ARBA00024225"/>
    </source>
</evidence>
<feature type="transmembrane region" description="Helical" evidence="12">
    <location>
        <begin position="537"/>
        <end position="559"/>
    </location>
</feature>
<feature type="transmembrane region" description="Helical" evidence="12">
    <location>
        <begin position="351"/>
        <end position="373"/>
    </location>
</feature>
<evidence type="ECO:0000256" key="9">
    <source>
        <dbReference type="ARBA" id="ARBA00023004"/>
    </source>
</evidence>
<evidence type="ECO:0000256" key="4">
    <source>
        <dbReference type="ARBA" id="ARBA00022617"/>
    </source>
</evidence>
<proteinExistence type="predicted"/>
<dbReference type="EC" id="7.2.1.3" evidence="11"/>
<dbReference type="InterPro" id="IPR045150">
    <property type="entry name" value="CYB561D1/2"/>
</dbReference>
<evidence type="ECO:0000256" key="12">
    <source>
        <dbReference type="SAM" id="Phobius"/>
    </source>
</evidence>
<dbReference type="PANTHER" id="PTHR15422:SF45">
    <property type="entry name" value="CYTOCHROME B561 DOMAIN-CONTAINING PROTEIN"/>
    <property type="match status" value="1"/>
</dbReference>
<reference evidence="15" key="1">
    <citation type="submission" date="2025-08" db="UniProtKB">
        <authorList>
            <consortium name="RefSeq"/>
        </authorList>
    </citation>
    <scope>IDENTIFICATION</scope>
    <source>
        <strain evidence="15">Ishihara</strain>
        <tissue evidence="15">Whole body</tissue>
    </source>
</reference>
<feature type="transmembrane region" description="Helical" evidence="12">
    <location>
        <begin position="194"/>
        <end position="216"/>
    </location>
</feature>
<dbReference type="KEGG" id="sliu:111349682"/>
<feature type="transmembrane region" description="Helical" evidence="12">
    <location>
        <begin position="295"/>
        <end position="318"/>
    </location>
</feature>
<keyword evidence="3" id="KW-0813">Transport</keyword>
<evidence type="ECO:0000256" key="6">
    <source>
        <dbReference type="ARBA" id="ARBA00022723"/>
    </source>
</evidence>
<dbReference type="InterPro" id="IPR006593">
    <property type="entry name" value="Cyt_b561/ferric_Rdtase_TM"/>
</dbReference>
<feature type="transmembrane region" description="Helical" evidence="12">
    <location>
        <begin position="385"/>
        <end position="405"/>
    </location>
</feature>
<comment type="subcellular location">
    <subcellularLocation>
        <location evidence="2">Membrane</location>
        <topology evidence="2">Multi-pass membrane protein</topology>
    </subcellularLocation>
</comment>
<dbReference type="AlphaFoldDB" id="A0A9J7IIR9"/>
<feature type="domain" description="Cytochrome b561" evidence="13">
    <location>
        <begin position="387"/>
        <end position="524"/>
    </location>
</feature>
<dbReference type="OrthoDB" id="432881at2759"/>
<dbReference type="GO" id="GO:0140571">
    <property type="term" value="F:transmembrane ascorbate ferrireductase activity"/>
    <property type="evidence" value="ECO:0007669"/>
    <property type="project" value="UniProtKB-EC"/>
</dbReference>
<dbReference type="GeneID" id="111349682"/>
<dbReference type="Gene3D" id="1.20.120.1770">
    <property type="match status" value="2"/>
</dbReference>
<comment type="cofactor">
    <cofactor evidence="1">
        <name>heme b</name>
        <dbReference type="ChEBI" id="CHEBI:60344"/>
    </cofactor>
</comment>
<keyword evidence="9" id="KW-0408">Iron</keyword>
<feature type="transmembrane region" description="Helical" evidence="12">
    <location>
        <begin position="471"/>
        <end position="494"/>
    </location>
</feature>
<evidence type="ECO:0000256" key="10">
    <source>
        <dbReference type="ARBA" id="ARBA00023136"/>
    </source>
</evidence>
<feature type="transmembrane region" description="Helical" evidence="12">
    <location>
        <begin position="228"/>
        <end position="248"/>
    </location>
</feature>
<keyword evidence="8 12" id="KW-1133">Transmembrane helix</keyword>
<accession>A0A9J7IIR9</accession>
<dbReference type="GO" id="GO:0046872">
    <property type="term" value="F:metal ion binding"/>
    <property type="evidence" value="ECO:0007669"/>
    <property type="project" value="UniProtKB-KW"/>
</dbReference>
<feature type="transmembrane region" description="Helical" evidence="12">
    <location>
        <begin position="84"/>
        <end position="108"/>
    </location>
</feature>
<feature type="transmembrane region" description="Helical" evidence="12">
    <location>
        <begin position="128"/>
        <end position="149"/>
    </location>
</feature>
<evidence type="ECO:0000256" key="8">
    <source>
        <dbReference type="ARBA" id="ARBA00022989"/>
    </source>
</evidence>
<dbReference type="Proteomes" id="UP000301870">
    <property type="component" value="Chromosome 1"/>
</dbReference>
<dbReference type="GO" id="GO:0140575">
    <property type="term" value="F:transmembrane monodehydroascorbate reductase activity"/>
    <property type="evidence" value="ECO:0007669"/>
    <property type="project" value="InterPro"/>
</dbReference>
<dbReference type="SMART" id="SM00665">
    <property type="entry name" value="B561"/>
    <property type="match status" value="1"/>
</dbReference>
<keyword evidence="10 12" id="KW-0472">Membrane</keyword>
<dbReference type="RefSeq" id="XP_022816656.1">
    <property type="nucleotide sequence ID" value="XM_022960888.1"/>
</dbReference>
<evidence type="ECO:0000313" key="14">
    <source>
        <dbReference type="Proteomes" id="UP000301870"/>
    </source>
</evidence>
<evidence type="ECO:0000313" key="15">
    <source>
        <dbReference type="RefSeq" id="XP_022816656.1"/>
    </source>
</evidence>
<feature type="transmembrane region" description="Helical" evidence="12">
    <location>
        <begin position="506"/>
        <end position="525"/>
    </location>
</feature>
<keyword evidence="5 12" id="KW-0812">Transmembrane</keyword>
<dbReference type="GO" id="GO:0016020">
    <property type="term" value="C:membrane"/>
    <property type="evidence" value="ECO:0007669"/>
    <property type="project" value="UniProtKB-SubCell"/>
</dbReference>
<evidence type="ECO:0000256" key="2">
    <source>
        <dbReference type="ARBA" id="ARBA00004141"/>
    </source>
</evidence>
<feature type="transmembrane region" description="Helical" evidence="12">
    <location>
        <begin position="6"/>
        <end position="34"/>
    </location>
</feature>
<evidence type="ECO:0000256" key="5">
    <source>
        <dbReference type="ARBA" id="ARBA00022692"/>
    </source>
</evidence>
<dbReference type="PANTHER" id="PTHR15422">
    <property type="entry name" value="OS05G0565100 PROTEIN"/>
    <property type="match status" value="1"/>
</dbReference>
<keyword evidence="7" id="KW-0249">Electron transport</keyword>
<evidence type="ECO:0000259" key="13">
    <source>
        <dbReference type="SMART" id="SM00665"/>
    </source>
</evidence>
<feature type="transmembrane region" description="Helical" evidence="12">
    <location>
        <begin position="161"/>
        <end position="182"/>
    </location>
</feature>
<keyword evidence="4" id="KW-0349">Heme</keyword>
<name>A0A9J7IIR9_SPOLT</name>
<keyword evidence="14" id="KW-1185">Reference proteome</keyword>
<protein>
    <recommendedName>
        <fullName evidence="11">ascorbate ferrireductase (transmembrane)</fullName>
        <ecNumber evidence="11">7.2.1.3</ecNumber>
    </recommendedName>
</protein>
<sequence length="565" mass="60516">MGKPPPSLYVVCMNVMNTVAHVLMGGVAFFGIVIGDVLPSKFTAHSYFAVIGLTILCSQAIMSVNPYKAFNENFKFPKKSKTFWIVQIVGCIVVFVGACLGIAGINSLTISVGSIQASVKHFSTSHGIIGLMVMLLVSVKLLGAIGNLLLSERFNNLMKTIYVIVSIVTISMAYLAICVKYGDVNDRYWSAPSWAIAFTVFTMLSLWLMTGARVFMTGSINNEWCMNVMNTVAHVLMGGAAFFGIVIGDGLSSKLSAHCIMIVIGFTILCSQAILSVNPYKGFNEEFKFPKKTKMYWIIQIIGCIVVFVGACLGLAAVGSNTVSVGPIQAGGKHFTTAHAITEMEKPSPSLYVGCMNVVNTVAHVLMGGAAFFGIVLGDGLPSKLTAHSIMIVIGLTILCSQAILSVNPYKGFNENFKFPKKTKMYWIIQIIGCIVVFVGVCLGLAAVSSYTITVGPIQVGGKHLQTSHGIIGLIVMIFVSEKKVGAIANLLLADRLNNLLKTIHVVVSIVTISMAYITICIKYGDVNSSSVSTPSWAIAFSVFTIIALLLMSGARVLMTGSIRP</sequence>
<gene>
    <name evidence="15" type="primary">LOC111349682</name>
</gene>
<evidence type="ECO:0000256" key="7">
    <source>
        <dbReference type="ARBA" id="ARBA00022982"/>
    </source>
</evidence>